<organism evidence="1 2">
    <name type="scientific">Thermoleptolyngbya sichuanensis A183</name>
    <dbReference type="NCBI Taxonomy" id="2737172"/>
    <lineage>
        <taxon>Bacteria</taxon>
        <taxon>Bacillati</taxon>
        <taxon>Cyanobacteriota</taxon>
        <taxon>Cyanophyceae</taxon>
        <taxon>Oculatellales</taxon>
        <taxon>Oculatellaceae</taxon>
        <taxon>Thermoleptolyngbya</taxon>
        <taxon>Thermoleptolyngbya sichuanensis</taxon>
    </lineage>
</organism>
<dbReference type="Proteomes" id="UP000505210">
    <property type="component" value="Chromosome"/>
</dbReference>
<sequence length="205" mass="21783">MCQAVSPVPSDENLTIFFEIVPGTAQPIEDYVYESVTATFDPKTGIYTDTASLPSGFSASGIPIQIVRDGLVEGSETFTINITAVDSPTYQIGEKSSISVTIEDGLTADTTYIEDGNTPLNGLIGHVPGAYDIVVGVVGNVDRLLADGLGEAPFRFELNDELLFDPFQNSPLSELIDLKLVSKKIAVAETNLDTDAIGTVLGVHQ</sequence>
<dbReference type="AlphaFoldDB" id="A0A6M8B616"/>
<dbReference type="SUPFAM" id="SSF141072">
    <property type="entry name" value="CalX-like"/>
    <property type="match status" value="1"/>
</dbReference>
<reference evidence="1 2" key="1">
    <citation type="submission" date="2020-05" db="EMBL/GenBank/DDBJ databases">
        <title>Complete genome sequence of of a novel Thermoleptolyngbya strain isolated from hot springs of Ganzi, Sichuan China.</title>
        <authorList>
            <person name="Tang J."/>
            <person name="Daroch M."/>
            <person name="Li L."/>
            <person name="Waleron K."/>
            <person name="Waleron M."/>
            <person name="Waleron M."/>
        </authorList>
    </citation>
    <scope>NUCLEOTIDE SEQUENCE [LARGE SCALE GENOMIC DNA]</scope>
    <source>
        <strain evidence="1 2">PKUAC-SCTA183</strain>
    </source>
</reference>
<proteinExistence type="predicted"/>
<dbReference type="KEGG" id="theu:HPC62_04550"/>
<dbReference type="InterPro" id="IPR038081">
    <property type="entry name" value="CalX-like_sf"/>
</dbReference>
<dbReference type="EMBL" id="CP053661">
    <property type="protein sequence ID" value="QKD81552.1"/>
    <property type="molecule type" value="Genomic_DNA"/>
</dbReference>
<keyword evidence="2" id="KW-1185">Reference proteome</keyword>
<dbReference type="Gene3D" id="2.60.40.2030">
    <property type="match status" value="1"/>
</dbReference>
<gene>
    <name evidence="1" type="ORF">HPC62_04550</name>
</gene>
<evidence type="ECO:0000313" key="2">
    <source>
        <dbReference type="Proteomes" id="UP000505210"/>
    </source>
</evidence>
<accession>A0A6M8B616</accession>
<name>A0A6M8B616_9CYAN</name>
<evidence type="ECO:0000313" key="1">
    <source>
        <dbReference type="EMBL" id="QKD81552.1"/>
    </source>
</evidence>
<evidence type="ECO:0008006" key="3">
    <source>
        <dbReference type="Google" id="ProtNLM"/>
    </source>
</evidence>
<protein>
    <recommendedName>
        <fullName evidence="3">Calx-beta domain-containing protein</fullName>
    </recommendedName>
</protein>
<dbReference type="RefSeq" id="WP_172353948.1">
    <property type="nucleotide sequence ID" value="NZ_CP053661.1"/>
</dbReference>